<evidence type="ECO:0000256" key="3">
    <source>
        <dbReference type="PROSITE-ProRule" id="PRU01379"/>
    </source>
</evidence>
<evidence type="ECO:0000256" key="2">
    <source>
        <dbReference type="ARBA" id="ARBA00005988"/>
    </source>
</evidence>
<sequence>MAMTSDRLWRKTRSRQNQRCYGVDPNRNFDIDFGVSGVTSNPCGDTYPGRNPFSEPETANIRNKINEIKSRVKAYLSFHSYSQMLLTPFGHTSTRANDHGEMMRVGRNSMNALRKVHGKVFRVGPAPDLLCNVIFIIIGFDAASGSSADWAKVKAGIKYTFTYELRPAAAGRRTSGFILNRSEIKPSAEEVMASLISIAKDIIV</sequence>
<comment type="caution">
    <text evidence="5">The sequence shown here is derived from an EMBL/GenBank/DDBJ whole genome shotgun (WGS) entry which is preliminary data.</text>
</comment>
<dbReference type="Pfam" id="PF00246">
    <property type="entry name" value="Peptidase_M14"/>
    <property type="match status" value="1"/>
</dbReference>
<dbReference type="Proteomes" id="UP001217089">
    <property type="component" value="Unassembled WGS sequence"/>
</dbReference>
<feature type="domain" description="Peptidase M14" evidence="4">
    <location>
        <begin position="1"/>
        <end position="202"/>
    </location>
</feature>
<dbReference type="SUPFAM" id="SSF53187">
    <property type="entry name" value="Zn-dependent exopeptidases"/>
    <property type="match status" value="1"/>
</dbReference>
<evidence type="ECO:0000313" key="5">
    <source>
        <dbReference type="EMBL" id="KAJ8311473.1"/>
    </source>
</evidence>
<organism evidence="5 6">
    <name type="scientific">Tegillarca granosa</name>
    <name type="common">Malaysian cockle</name>
    <name type="synonym">Anadara granosa</name>
    <dbReference type="NCBI Taxonomy" id="220873"/>
    <lineage>
        <taxon>Eukaryota</taxon>
        <taxon>Metazoa</taxon>
        <taxon>Spiralia</taxon>
        <taxon>Lophotrochozoa</taxon>
        <taxon>Mollusca</taxon>
        <taxon>Bivalvia</taxon>
        <taxon>Autobranchia</taxon>
        <taxon>Pteriomorphia</taxon>
        <taxon>Arcoida</taxon>
        <taxon>Arcoidea</taxon>
        <taxon>Arcidae</taxon>
        <taxon>Tegillarca</taxon>
    </lineage>
</organism>
<comment type="similarity">
    <text evidence="2 3">Belongs to the peptidase M14 family.</text>
</comment>
<dbReference type="Gene3D" id="3.40.630.10">
    <property type="entry name" value="Zn peptidases"/>
    <property type="match status" value="1"/>
</dbReference>
<dbReference type="EMBL" id="JARBDR010000496">
    <property type="protein sequence ID" value="KAJ8311473.1"/>
    <property type="molecule type" value="Genomic_DNA"/>
</dbReference>
<gene>
    <name evidence="5" type="ORF">KUTeg_010828</name>
</gene>
<comment type="cofactor">
    <cofactor evidence="1">
        <name>Zn(2+)</name>
        <dbReference type="ChEBI" id="CHEBI:29105"/>
    </cofactor>
</comment>
<dbReference type="InterPro" id="IPR000834">
    <property type="entry name" value="Peptidase_M14"/>
</dbReference>
<dbReference type="PANTHER" id="PTHR11705:SF91">
    <property type="entry name" value="FI01817P-RELATED"/>
    <property type="match status" value="1"/>
</dbReference>
<evidence type="ECO:0000256" key="1">
    <source>
        <dbReference type="ARBA" id="ARBA00001947"/>
    </source>
</evidence>
<reference evidence="5 6" key="1">
    <citation type="submission" date="2022-12" db="EMBL/GenBank/DDBJ databases">
        <title>Chromosome-level genome of Tegillarca granosa.</title>
        <authorList>
            <person name="Kim J."/>
        </authorList>
    </citation>
    <scope>NUCLEOTIDE SEQUENCE [LARGE SCALE GENOMIC DNA]</scope>
    <source>
        <strain evidence="5">Teg-2019</strain>
        <tissue evidence="5">Adductor muscle</tissue>
    </source>
</reference>
<protein>
    <recommendedName>
        <fullName evidence="4">Peptidase M14 domain-containing protein</fullName>
    </recommendedName>
</protein>
<proteinExistence type="inferred from homology"/>
<dbReference type="SMART" id="SM00631">
    <property type="entry name" value="Zn_pept"/>
    <property type="match status" value="1"/>
</dbReference>
<accession>A0ABQ9F787</accession>
<evidence type="ECO:0000259" key="4">
    <source>
        <dbReference type="PROSITE" id="PS52035"/>
    </source>
</evidence>
<name>A0ABQ9F787_TEGGR</name>
<evidence type="ECO:0000313" key="6">
    <source>
        <dbReference type="Proteomes" id="UP001217089"/>
    </source>
</evidence>
<feature type="active site" description="Proton donor/acceptor" evidence="3">
    <location>
        <position position="164"/>
    </location>
</feature>
<keyword evidence="6" id="KW-1185">Reference proteome</keyword>
<dbReference type="PROSITE" id="PS52035">
    <property type="entry name" value="PEPTIDASE_M14"/>
    <property type="match status" value="1"/>
</dbReference>
<dbReference type="PANTHER" id="PTHR11705">
    <property type="entry name" value="PROTEASE FAMILY M14 CARBOXYPEPTIDASE A,B"/>
    <property type="match status" value="1"/>
</dbReference>